<keyword evidence="1" id="KW-0812">Transmembrane</keyword>
<dbReference type="EMBL" id="JAZGJU010000122">
    <property type="protein sequence ID" value="MEE6130453.1"/>
    <property type="molecule type" value="Genomic_DNA"/>
</dbReference>
<feature type="transmembrane region" description="Helical" evidence="1">
    <location>
        <begin position="12"/>
        <end position="37"/>
    </location>
</feature>
<feature type="transmembrane region" description="Helical" evidence="1">
    <location>
        <begin position="43"/>
        <end position="63"/>
    </location>
</feature>
<evidence type="ECO:0000313" key="3">
    <source>
        <dbReference type="Proteomes" id="UP001350005"/>
    </source>
</evidence>
<gene>
    <name evidence="2" type="ORF">V2E39_23885</name>
</gene>
<comment type="caution">
    <text evidence="2">The sequence shown here is derived from an EMBL/GenBank/DDBJ whole genome shotgun (WGS) entry which is preliminary data.</text>
</comment>
<keyword evidence="1" id="KW-0472">Membrane</keyword>
<accession>A0ABU7R6M4</accession>
<keyword evidence="1" id="KW-1133">Transmembrane helix</keyword>
<dbReference type="Proteomes" id="UP001350005">
    <property type="component" value="Unassembled WGS sequence"/>
</dbReference>
<organism evidence="2 3">
    <name type="scientific">Chryseobacterium arthrosphaerae</name>
    <dbReference type="NCBI Taxonomy" id="651561"/>
    <lineage>
        <taxon>Bacteria</taxon>
        <taxon>Pseudomonadati</taxon>
        <taxon>Bacteroidota</taxon>
        <taxon>Flavobacteriia</taxon>
        <taxon>Flavobacteriales</taxon>
        <taxon>Weeksellaceae</taxon>
        <taxon>Chryseobacterium group</taxon>
        <taxon>Chryseobacterium</taxon>
    </lineage>
</organism>
<keyword evidence="3" id="KW-1185">Reference proteome</keyword>
<evidence type="ECO:0008006" key="4">
    <source>
        <dbReference type="Google" id="ProtNLM"/>
    </source>
</evidence>
<dbReference type="RefSeq" id="WP_241311656.1">
    <property type="nucleotide sequence ID" value="NZ_JAKYXJ010000026.1"/>
</dbReference>
<evidence type="ECO:0000313" key="2">
    <source>
        <dbReference type="EMBL" id="MEE6130453.1"/>
    </source>
</evidence>
<sequence length="180" mass="21960">MKKRKEFIFKNVLPFHMIWTIFIIIPSLAFYGALYYFLWQDNFNFAFVILFVLLYFGTCYLTLKAVAVEVTLWFDDHYLYIKKGNRRFEKYSKADITGLYAHDYETETPELKSSKIYFTFSLKNKKSIHLYDVEYKNQFEEEKGSQLKEFLKEVQSELKFSKRERKNNYQNIYWYSSDQL</sequence>
<protein>
    <recommendedName>
        <fullName evidence="4">Magnesium transporter</fullName>
    </recommendedName>
</protein>
<name>A0ABU7R6M4_9FLAO</name>
<proteinExistence type="predicted"/>
<evidence type="ECO:0000256" key="1">
    <source>
        <dbReference type="SAM" id="Phobius"/>
    </source>
</evidence>
<reference evidence="2 3" key="1">
    <citation type="submission" date="2024-01" db="EMBL/GenBank/DDBJ databases">
        <title>Whole genome of Chryseobacterium arthrosphaerae NNCa 2741.</title>
        <authorList>
            <person name="Boriskina E.V."/>
            <person name="Gordinskaya N.A."/>
            <person name="Kropotov V.S."/>
            <person name="Alekseeva A.E."/>
            <person name="Makhova M.A."/>
            <person name="Kryazhev D.V."/>
            <person name="Shkurkina I.S."/>
        </authorList>
    </citation>
    <scope>NUCLEOTIDE SEQUENCE [LARGE SCALE GENOMIC DNA]</scope>
    <source>
        <strain evidence="2 3">NNCa 2741</strain>
    </source>
</reference>